<dbReference type="GO" id="GO:0005524">
    <property type="term" value="F:ATP binding"/>
    <property type="evidence" value="ECO:0007669"/>
    <property type="project" value="UniProtKB-KW"/>
</dbReference>
<dbReference type="STRING" id="745366.GA0070213_11844"/>
<dbReference type="GO" id="GO:0004016">
    <property type="term" value="F:adenylate cyclase activity"/>
    <property type="evidence" value="ECO:0007669"/>
    <property type="project" value="TreeGrafter"/>
</dbReference>
<dbReference type="SUPFAM" id="SSF46894">
    <property type="entry name" value="C-terminal effector domain of the bipartite response regulators"/>
    <property type="match status" value="1"/>
</dbReference>
<evidence type="ECO:0000256" key="2">
    <source>
        <dbReference type="ARBA" id="ARBA00022840"/>
    </source>
</evidence>
<dbReference type="InterPro" id="IPR000792">
    <property type="entry name" value="Tscrpt_reg_LuxR_C"/>
</dbReference>
<protein>
    <submittedName>
        <fullName evidence="4">Regulatory protein, luxR family</fullName>
    </submittedName>
</protein>
<dbReference type="PROSITE" id="PS00622">
    <property type="entry name" value="HTH_LUXR_1"/>
    <property type="match status" value="1"/>
</dbReference>
<reference evidence="5" key="1">
    <citation type="submission" date="2016-06" db="EMBL/GenBank/DDBJ databases">
        <authorList>
            <person name="Varghese N."/>
            <person name="Submissions Spin"/>
        </authorList>
    </citation>
    <scope>NUCLEOTIDE SEQUENCE [LARGE SCALE GENOMIC DNA]</scope>
    <source>
        <strain evidence="5">DSM 45647</strain>
    </source>
</reference>
<keyword evidence="5" id="KW-1185">Reference proteome</keyword>
<accession>A0A1C5K3N5</accession>
<dbReference type="InterPro" id="IPR041664">
    <property type="entry name" value="AAA_16"/>
</dbReference>
<evidence type="ECO:0000259" key="3">
    <source>
        <dbReference type="PROSITE" id="PS50043"/>
    </source>
</evidence>
<dbReference type="GO" id="GO:0003677">
    <property type="term" value="F:DNA binding"/>
    <property type="evidence" value="ECO:0007669"/>
    <property type="project" value="InterPro"/>
</dbReference>
<dbReference type="Pfam" id="PF00196">
    <property type="entry name" value="GerE"/>
    <property type="match status" value="1"/>
</dbReference>
<dbReference type="InterPro" id="IPR016032">
    <property type="entry name" value="Sig_transdc_resp-reg_C-effctor"/>
</dbReference>
<organism evidence="4 5">
    <name type="scientific">Micromonospora humi</name>
    <dbReference type="NCBI Taxonomy" id="745366"/>
    <lineage>
        <taxon>Bacteria</taxon>
        <taxon>Bacillati</taxon>
        <taxon>Actinomycetota</taxon>
        <taxon>Actinomycetes</taxon>
        <taxon>Micromonosporales</taxon>
        <taxon>Micromonosporaceae</taxon>
        <taxon>Micromonospora</taxon>
    </lineage>
</organism>
<dbReference type="AlphaFoldDB" id="A0A1C5K3N5"/>
<proteinExistence type="predicted"/>
<dbReference type="GO" id="GO:0006355">
    <property type="term" value="P:regulation of DNA-templated transcription"/>
    <property type="evidence" value="ECO:0007669"/>
    <property type="project" value="InterPro"/>
</dbReference>
<dbReference type="InterPro" id="IPR036388">
    <property type="entry name" value="WH-like_DNA-bd_sf"/>
</dbReference>
<evidence type="ECO:0000256" key="1">
    <source>
        <dbReference type="ARBA" id="ARBA00022741"/>
    </source>
</evidence>
<keyword evidence="2" id="KW-0067">ATP-binding</keyword>
<dbReference type="SMART" id="SM00421">
    <property type="entry name" value="HTH_LUXR"/>
    <property type="match status" value="1"/>
</dbReference>
<dbReference type="RefSeq" id="WP_217628667.1">
    <property type="nucleotide sequence ID" value="NZ_FMDM01000018.1"/>
</dbReference>
<evidence type="ECO:0000313" key="4">
    <source>
        <dbReference type="EMBL" id="SCG77407.1"/>
    </source>
</evidence>
<dbReference type="PRINTS" id="PR00038">
    <property type="entry name" value="HTHLUXR"/>
</dbReference>
<evidence type="ECO:0000313" key="5">
    <source>
        <dbReference type="Proteomes" id="UP000199360"/>
    </source>
</evidence>
<dbReference type="InterPro" id="IPR027417">
    <property type="entry name" value="P-loop_NTPase"/>
</dbReference>
<dbReference type="EMBL" id="FMDM01000018">
    <property type="protein sequence ID" value="SCG77407.1"/>
    <property type="molecule type" value="Genomic_DNA"/>
</dbReference>
<dbReference type="PROSITE" id="PS50043">
    <property type="entry name" value="HTH_LUXR_2"/>
    <property type="match status" value="1"/>
</dbReference>
<sequence>MNAIAVQDPARDAPLIIGRDAELQLMRRLVGRAEAGEGGALLVRGSAGVGKSALLRTVHAEAAGRGLTVLSASGVETERWFPYAALHLLLRPLDRNVERLPPGHRRAIRQAFGAEQTQPEVHQVALATLELLADGAHRRPILLLIDDLQWVDTPSRDVLTFVARRTDDHAILLVGAARSDHVDPFRWDDQADLDLGPLDEAAAAALLDAAAPELPPQARALLLTQAKGNPLALVELPKSVQGTPEETEHLPLTRRLEVAFAIRTDSMSAACRMLLLILAAEPTAPLSRLLAAASQLTGSAVTLDTLQESTDAGLVALIDGHPEFRHPLMRSAIYRRATITDRLAAHRCLASVLADDPERQLIHLAEAAIGPDEELAARLERFADAAQAQGKIAAGVPALRLAARLVRDPHRQTRILIRAAELSSQLSDRADTRALLAQADLNTLGPVERGRLMLVSDNAAFEPDEPQRRIHDMVLVASAAMDVGDRHVAEDLLWRAAARCFFQDGDAATRAETAAELQRWNPDPDGPHSLAVRLYTEPYRYGADVLPRLHRADLDRKDGYLLHFLGSGAMVVGDFTHASRFLARTAAIWREQGRLGLLVRALAGSWPRFYLGRLEQARTESEEGRLLAREAGESIAWLGLTATAALVAVTRGEIASATRMIEDLRASSLFLGMPFAAAIAQQVNGLLALFDGRAGEAYDVFARIFDPDDPHHHSVSCWLVVPDLADAAVAAGTVDQARGLLADLADRAARLPSEMMRMAEAYRDAVLAPDHDAERLYRRSLTALPEGCLLIRARLHLHHGRWLRQQRRYLDARAPLRTARDEFDRLGARSWAEAARSQLRAVGENTGRRYVNIGERLSSQEMQIALLASQGLSNREIGERLFISHRTVSSHLYRIYPRLGVTNRGQLAAVLTGNDQVGD</sequence>
<dbReference type="Gene3D" id="1.10.10.10">
    <property type="entry name" value="Winged helix-like DNA-binding domain superfamily/Winged helix DNA-binding domain"/>
    <property type="match status" value="1"/>
</dbReference>
<keyword evidence="1" id="KW-0547">Nucleotide-binding</keyword>
<feature type="domain" description="HTH luxR-type" evidence="3">
    <location>
        <begin position="850"/>
        <end position="915"/>
    </location>
</feature>
<dbReference type="CDD" id="cd06170">
    <property type="entry name" value="LuxR_C_like"/>
    <property type="match status" value="1"/>
</dbReference>
<dbReference type="SUPFAM" id="SSF52540">
    <property type="entry name" value="P-loop containing nucleoside triphosphate hydrolases"/>
    <property type="match status" value="1"/>
</dbReference>
<name>A0A1C5K3N5_9ACTN</name>
<dbReference type="Proteomes" id="UP000199360">
    <property type="component" value="Unassembled WGS sequence"/>
</dbReference>
<dbReference type="PANTHER" id="PTHR16305:SF35">
    <property type="entry name" value="TRANSCRIPTIONAL ACTIVATOR DOMAIN"/>
    <property type="match status" value="1"/>
</dbReference>
<dbReference type="GO" id="GO:0005737">
    <property type="term" value="C:cytoplasm"/>
    <property type="evidence" value="ECO:0007669"/>
    <property type="project" value="TreeGrafter"/>
</dbReference>
<dbReference type="Pfam" id="PF13191">
    <property type="entry name" value="AAA_16"/>
    <property type="match status" value="1"/>
</dbReference>
<dbReference type="PANTHER" id="PTHR16305">
    <property type="entry name" value="TESTICULAR SOLUBLE ADENYLYL CYCLASE"/>
    <property type="match status" value="1"/>
</dbReference>
<dbReference type="Gene3D" id="3.40.50.300">
    <property type="entry name" value="P-loop containing nucleotide triphosphate hydrolases"/>
    <property type="match status" value="1"/>
</dbReference>
<gene>
    <name evidence="4" type="ORF">GA0070213_11844</name>
</gene>